<accession>A0A3B0UH92</accession>
<dbReference type="Gene3D" id="1.10.287.470">
    <property type="entry name" value="Helix hairpin bin"/>
    <property type="match status" value="2"/>
</dbReference>
<dbReference type="SUPFAM" id="SSF111369">
    <property type="entry name" value="HlyD-like secretion proteins"/>
    <property type="match status" value="2"/>
</dbReference>
<dbReference type="AlphaFoldDB" id="A0A3B0UH92"/>
<dbReference type="EMBL" id="UOEM01000121">
    <property type="protein sequence ID" value="VAW18996.1"/>
    <property type="molecule type" value="Genomic_DNA"/>
</dbReference>
<dbReference type="PANTHER" id="PTHR32347">
    <property type="entry name" value="EFFLUX SYSTEM COMPONENT YKNX-RELATED"/>
    <property type="match status" value="1"/>
</dbReference>
<dbReference type="PANTHER" id="PTHR32347:SF23">
    <property type="entry name" value="BLL5650 PROTEIN"/>
    <property type="match status" value="1"/>
</dbReference>
<dbReference type="Pfam" id="PF25881">
    <property type="entry name" value="HH_YBHG"/>
    <property type="match status" value="1"/>
</dbReference>
<keyword evidence="2" id="KW-0175">Coiled coil</keyword>
<dbReference type="GO" id="GO:0030313">
    <property type="term" value="C:cell envelope"/>
    <property type="evidence" value="ECO:0007669"/>
    <property type="project" value="UniProtKB-SubCell"/>
</dbReference>
<evidence type="ECO:0000259" key="3">
    <source>
        <dbReference type="Pfam" id="PF25881"/>
    </source>
</evidence>
<reference evidence="4" key="1">
    <citation type="submission" date="2018-06" db="EMBL/GenBank/DDBJ databases">
        <authorList>
            <person name="Zhirakovskaya E."/>
        </authorList>
    </citation>
    <scope>NUCLEOTIDE SEQUENCE</scope>
</reference>
<evidence type="ECO:0000256" key="1">
    <source>
        <dbReference type="ARBA" id="ARBA00004196"/>
    </source>
</evidence>
<protein>
    <recommendedName>
        <fullName evidence="3">YbhG-like alpha-helical hairpin domain-containing protein</fullName>
    </recommendedName>
</protein>
<comment type="subcellular location">
    <subcellularLocation>
        <location evidence="1">Cell envelope</location>
    </subcellularLocation>
</comment>
<evidence type="ECO:0000313" key="4">
    <source>
        <dbReference type="EMBL" id="VAW18996.1"/>
    </source>
</evidence>
<feature type="domain" description="YbhG-like alpha-helical hairpin" evidence="3">
    <location>
        <begin position="66"/>
        <end position="187"/>
    </location>
</feature>
<gene>
    <name evidence="4" type="ORF">MNBD_ALPHA09-1209</name>
</gene>
<dbReference type="Gene3D" id="2.40.50.100">
    <property type="match status" value="1"/>
</dbReference>
<dbReference type="InterPro" id="IPR050465">
    <property type="entry name" value="UPF0194_transport"/>
</dbReference>
<proteinExistence type="predicted"/>
<dbReference type="InterPro" id="IPR059052">
    <property type="entry name" value="HH_YbhG-like"/>
</dbReference>
<sequence length="317" mass="34405">MDGIIAWVMAVFTAIWPGGGEDSTQRYYGYVEADYAYIAPAHGGTLTEVLVREGEVVEPGTVLFRLDDKKDRATLDAAKAKLQAARARLDDRRTGGRPEEIAVISDALDRAKADLDLARANFERSVRLRDSGVVSVAQFDKDRAALAMAQAQTREIEAQARVARLPSRSGLIAAAQDEVAAAEAEVIRTQALFDETSVAAIVKARIDRVYFTAGEQVAPTTPVVSLLTEGNLKVRFFLPQGERVDFDLGDRVLVDCDGCPAQVSATIVRLASKAQFTPPVIYSLDERSRMVFMAEARPEPPATGLMAGQPVDVRRAP</sequence>
<evidence type="ECO:0000256" key="2">
    <source>
        <dbReference type="ARBA" id="ARBA00023054"/>
    </source>
</evidence>
<organism evidence="4">
    <name type="scientific">hydrothermal vent metagenome</name>
    <dbReference type="NCBI Taxonomy" id="652676"/>
    <lineage>
        <taxon>unclassified sequences</taxon>
        <taxon>metagenomes</taxon>
        <taxon>ecological metagenomes</taxon>
    </lineage>
</organism>
<name>A0A3B0UH92_9ZZZZ</name>